<comment type="similarity">
    <text evidence="2">Belongs to the binding-protein-dependent transport system permease family. FecCD subfamily.</text>
</comment>
<feature type="transmembrane region" description="Helical" evidence="8">
    <location>
        <begin position="79"/>
        <end position="99"/>
    </location>
</feature>
<protein>
    <submittedName>
        <fullName evidence="9">Iron complex transport system permease protein</fullName>
    </submittedName>
</protein>
<keyword evidence="3" id="KW-0813">Transport</keyword>
<proteinExistence type="inferred from homology"/>
<comment type="subcellular location">
    <subcellularLocation>
        <location evidence="1">Cell membrane</location>
        <topology evidence="1">Multi-pass membrane protein</topology>
    </subcellularLocation>
</comment>
<dbReference type="RefSeq" id="WP_233814764.1">
    <property type="nucleotide sequence ID" value="NZ_FUYA01000004.1"/>
</dbReference>
<evidence type="ECO:0000256" key="1">
    <source>
        <dbReference type="ARBA" id="ARBA00004651"/>
    </source>
</evidence>
<evidence type="ECO:0000256" key="4">
    <source>
        <dbReference type="ARBA" id="ARBA00022475"/>
    </source>
</evidence>
<dbReference type="GO" id="GO:0033214">
    <property type="term" value="P:siderophore-iron import into cell"/>
    <property type="evidence" value="ECO:0007669"/>
    <property type="project" value="TreeGrafter"/>
</dbReference>
<keyword evidence="10" id="KW-1185">Reference proteome</keyword>
<keyword evidence="4" id="KW-1003">Cell membrane</keyword>
<feature type="transmembrane region" description="Helical" evidence="8">
    <location>
        <begin position="137"/>
        <end position="161"/>
    </location>
</feature>
<dbReference type="CDD" id="cd06550">
    <property type="entry name" value="TM_ABC_iron-siderophores_like"/>
    <property type="match status" value="1"/>
</dbReference>
<evidence type="ECO:0000256" key="6">
    <source>
        <dbReference type="ARBA" id="ARBA00022989"/>
    </source>
</evidence>
<keyword evidence="5 8" id="KW-0812">Transmembrane</keyword>
<feature type="transmembrane region" description="Helical" evidence="8">
    <location>
        <begin position="111"/>
        <end position="131"/>
    </location>
</feature>
<accession>A0A1T4W2L4</accession>
<reference evidence="9 10" key="1">
    <citation type="submission" date="2017-02" db="EMBL/GenBank/DDBJ databases">
        <authorList>
            <person name="Peterson S.W."/>
        </authorList>
    </citation>
    <scope>NUCLEOTIDE SEQUENCE [LARGE SCALE GENOMIC DNA]</scope>
    <source>
        <strain evidence="9 10">DSM 18034</strain>
    </source>
</reference>
<dbReference type="EMBL" id="FUYA01000004">
    <property type="protein sequence ID" value="SKA71389.1"/>
    <property type="molecule type" value="Genomic_DNA"/>
</dbReference>
<evidence type="ECO:0000256" key="3">
    <source>
        <dbReference type="ARBA" id="ARBA00022448"/>
    </source>
</evidence>
<dbReference type="GO" id="GO:0005886">
    <property type="term" value="C:plasma membrane"/>
    <property type="evidence" value="ECO:0007669"/>
    <property type="project" value="UniProtKB-SubCell"/>
</dbReference>
<keyword evidence="6 8" id="KW-1133">Transmembrane helix</keyword>
<feature type="transmembrane region" description="Helical" evidence="8">
    <location>
        <begin position="214"/>
        <end position="236"/>
    </location>
</feature>
<dbReference type="InterPro" id="IPR000522">
    <property type="entry name" value="ABC_transptr_permease_BtuC"/>
</dbReference>
<dbReference type="Gene3D" id="1.10.3470.10">
    <property type="entry name" value="ABC transporter involved in vitamin B12 uptake, BtuC"/>
    <property type="match status" value="1"/>
</dbReference>
<sequence>MTATEHILAKERAIQRRRTGAFLVLLVLSLCSLVGGCLFGPLDIPVSEVLRIFAHGLGFSVAGPEIEPSHSLVVLDIRLSRVCLAWMVGASLAAAGVVFQGILQNLLADPFTIGVSTGAAFGASLAIYAGLAGVGAFWGMGLLPLAAMLGALVALAAVIYLGRVGGQLRKETVVLAGIVVATFLSALIALLKSLDEESMSSIVFWVMGSFQGRSWSHVQFALPYIIVGAVFMVAYAREMDVLSMGDIQARMLGVDTERTRLILLVAASLVTGAAVSVSGVIGFVGLVIPHLVRLRLGGEHRPLLLFSVLLGGISLLWSDVLARSILSDGQELPVGVITALMGGPFFCLLLRRRTREVEI</sequence>
<organism evidence="9 10">
    <name type="scientific">Desulfobaculum bizertense DSM 18034</name>
    <dbReference type="NCBI Taxonomy" id="1121442"/>
    <lineage>
        <taxon>Bacteria</taxon>
        <taxon>Pseudomonadati</taxon>
        <taxon>Thermodesulfobacteriota</taxon>
        <taxon>Desulfovibrionia</taxon>
        <taxon>Desulfovibrionales</taxon>
        <taxon>Desulfovibrionaceae</taxon>
        <taxon>Desulfobaculum</taxon>
    </lineage>
</organism>
<gene>
    <name evidence="9" type="ORF">SAMN02745702_01468</name>
</gene>
<dbReference type="PANTHER" id="PTHR30472">
    <property type="entry name" value="FERRIC ENTEROBACTIN TRANSPORT SYSTEM PERMEASE PROTEIN"/>
    <property type="match status" value="1"/>
</dbReference>
<keyword evidence="7 8" id="KW-0472">Membrane</keyword>
<evidence type="ECO:0000313" key="9">
    <source>
        <dbReference type="EMBL" id="SKA71389.1"/>
    </source>
</evidence>
<dbReference type="Proteomes" id="UP000189733">
    <property type="component" value="Unassembled WGS sequence"/>
</dbReference>
<dbReference type="Pfam" id="PF01032">
    <property type="entry name" value="FecCD"/>
    <property type="match status" value="1"/>
</dbReference>
<evidence type="ECO:0000256" key="8">
    <source>
        <dbReference type="SAM" id="Phobius"/>
    </source>
</evidence>
<dbReference type="InterPro" id="IPR037294">
    <property type="entry name" value="ABC_BtuC-like"/>
</dbReference>
<evidence type="ECO:0000256" key="7">
    <source>
        <dbReference type="ARBA" id="ARBA00023136"/>
    </source>
</evidence>
<dbReference type="FunFam" id="1.10.3470.10:FF:000001">
    <property type="entry name" value="Vitamin B12 ABC transporter permease BtuC"/>
    <property type="match status" value="1"/>
</dbReference>
<feature type="transmembrane region" description="Helical" evidence="8">
    <location>
        <begin position="303"/>
        <end position="322"/>
    </location>
</feature>
<evidence type="ECO:0000256" key="2">
    <source>
        <dbReference type="ARBA" id="ARBA00007935"/>
    </source>
</evidence>
<evidence type="ECO:0000313" key="10">
    <source>
        <dbReference type="Proteomes" id="UP000189733"/>
    </source>
</evidence>
<dbReference type="PANTHER" id="PTHR30472:SF25">
    <property type="entry name" value="ABC TRANSPORTER PERMEASE PROTEIN MJ0876-RELATED"/>
    <property type="match status" value="1"/>
</dbReference>
<dbReference type="SUPFAM" id="SSF81345">
    <property type="entry name" value="ABC transporter involved in vitamin B12 uptake, BtuC"/>
    <property type="match status" value="1"/>
</dbReference>
<name>A0A1T4W2L4_9BACT</name>
<feature type="transmembrane region" description="Helical" evidence="8">
    <location>
        <begin position="21"/>
        <end position="42"/>
    </location>
</feature>
<feature type="transmembrane region" description="Helical" evidence="8">
    <location>
        <begin position="334"/>
        <end position="351"/>
    </location>
</feature>
<evidence type="ECO:0000256" key="5">
    <source>
        <dbReference type="ARBA" id="ARBA00022692"/>
    </source>
</evidence>
<dbReference type="GO" id="GO:0022857">
    <property type="term" value="F:transmembrane transporter activity"/>
    <property type="evidence" value="ECO:0007669"/>
    <property type="project" value="InterPro"/>
</dbReference>
<feature type="transmembrane region" description="Helical" evidence="8">
    <location>
        <begin position="173"/>
        <end position="194"/>
    </location>
</feature>
<feature type="transmembrane region" description="Helical" evidence="8">
    <location>
        <begin position="261"/>
        <end position="291"/>
    </location>
</feature>
<dbReference type="STRING" id="1121442.SAMN02745702_01468"/>
<dbReference type="AlphaFoldDB" id="A0A1T4W2L4"/>